<accession>A0ABN9Y2T4</accession>
<evidence type="ECO:0000313" key="3">
    <source>
        <dbReference type="Proteomes" id="UP001189429"/>
    </source>
</evidence>
<keyword evidence="3" id="KW-1185">Reference proteome</keyword>
<dbReference type="EMBL" id="CAUYUJ010021512">
    <property type="protein sequence ID" value="CAK0905157.1"/>
    <property type="molecule type" value="Genomic_DNA"/>
</dbReference>
<proteinExistence type="predicted"/>
<evidence type="ECO:0000313" key="2">
    <source>
        <dbReference type="EMBL" id="CAK0905157.1"/>
    </source>
</evidence>
<sequence>SCPPSVRRQAAQPAVEVREHPAAAGRNDPELEAAPLLRLAGSCAAPCGSSSRPTGSSRELFLLTDWHLAQGFGPGREILGGSGHRG</sequence>
<name>A0ABN9Y2T4_9DINO</name>
<feature type="region of interest" description="Disordered" evidence="1">
    <location>
        <begin position="1"/>
        <end position="30"/>
    </location>
</feature>
<gene>
    <name evidence="2" type="ORF">PCOR1329_LOCUS80947</name>
</gene>
<reference evidence="2" key="1">
    <citation type="submission" date="2023-10" db="EMBL/GenBank/DDBJ databases">
        <authorList>
            <person name="Chen Y."/>
            <person name="Shah S."/>
            <person name="Dougan E. K."/>
            <person name="Thang M."/>
            <person name="Chan C."/>
        </authorList>
    </citation>
    <scope>NUCLEOTIDE SEQUENCE [LARGE SCALE GENOMIC DNA]</scope>
</reference>
<dbReference type="Proteomes" id="UP001189429">
    <property type="component" value="Unassembled WGS sequence"/>
</dbReference>
<organism evidence="2 3">
    <name type="scientific">Prorocentrum cordatum</name>
    <dbReference type="NCBI Taxonomy" id="2364126"/>
    <lineage>
        <taxon>Eukaryota</taxon>
        <taxon>Sar</taxon>
        <taxon>Alveolata</taxon>
        <taxon>Dinophyceae</taxon>
        <taxon>Prorocentrales</taxon>
        <taxon>Prorocentraceae</taxon>
        <taxon>Prorocentrum</taxon>
    </lineage>
</organism>
<comment type="caution">
    <text evidence="2">The sequence shown here is derived from an EMBL/GenBank/DDBJ whole genome shotgun (WGS) entry which is preliminary data.</text>
</comment>
<feature type="non-terminal residue" evidence="2">
    <location>
        <position position="1"/>
    </location>
</feature>
<evidence type="ECO:0000256" key="1">
    <source>
        <dbReference type="SAM" id="MobiDB-lite"/>
    </source>
</evidence>
<protein>
    <submittedName>
        <fullName evidence="2">Uncharacterized protein</fullName>
    </submittedName>
</protein>